<proteinExistence type="predicted"/>
<evidence type="ECO:0000313" key="2">
    <source>
        <dbReference type="Proteomes" id="UP000054560"/>
    </source>
</evidence>
<feature type="non-terminal residue" evidence="1">
    <location>
        <position position="1"/>
    </location>
</feature>
<keyword evidence="2" id="KW-1185">Reference proteome</keyword>
<name>A0A0L0F8N0_9EUKA</name>
<accession>A0A0L0F8N0</accession>
<evidence type="ECO:0000313" key="1">
    <source>
        <dbReference type="EMBL" id="KNC72921.1"/>
    </source>
</evidence>
<sequence>AHVHVLVPYVRVPYVNLFCKTSVTHSHVHVRDSAVVALRVHEVAVVLRQLERTAKEKTTGNKAKNAKKPKQ</sequence>
<dbReference type="EMBL" id="KQ246324">
    <property type="protein sequence ID" value="KNC72921.1"/>
    <property type="molecule type" value="Genomic_DNA"/>
</dbReference>
<protein>
    <submittedName>
        <fullName evidence="1">Uncharacterized protein</fullName>
    </submittedName>
</protein>
<dbReference type="GeneID" id="25915022"/>
<reference evidence="1 2" key="1">
    <citation type="submission" date="2011-02" db="EMBL/GenBank/DDBJ databases">
        <title>The Genome Sequence of Sphaeroforma arctica JP610.</title>
        <authorList>
            <consortium name="The Broad Institute Genome Sequencing Platform"/>
            <person name="Russ C."/>
            <person name="Cuomo C."/>
            <person name="Young S.K."/>
            <person name="Zeng Q."/>
            <person name="Gargeya S."/>
            <person name="Alvarado L."/>
            <person name="Berlin A."/>
            <person name="Chapman S.B."/>
            <person name="Chen Z."/>
            <person name="Freedman E."/>
            <person name="Gellesch M."/>
            <person name="Goldberg J."/>
            <person name="Griggs A."/>
            <person name="Gujja S."/>
            <person name="Heilman E."/>
            <person name="Heiman D."/>
            <person name="Howarth C."/>
            <person name="Mehta T."/>
            <person name="Neiman D."/>
            <person name="Pearson M."/>
            <person name="Roberts A."/>
            <person name="Saif S."/>
            <person name="Shea T."/>
            <person name="Shenoy N."/>
            <person name="Sisk P."/>
            <person name="Stolte C."/>
            <person name="Sykes S."/>
            <person name="White J."/>
            <person name="Yandava C."/>
            <person name="Burger G."/>
            <person name="Gray M.W."/>
            <person name="Holland P.W.H."/>
            <person name="King N."/>
            <person name="Lang F.B.F."/>
            <person name="Roger A.J."/>
            <person name="Ruiz-Trillo I."/>
            <person name="Haas B."/>
            <person name="Nusbaum C."/>
            <person name="Birren B."/>
        </authorList>
    </citation>
    <scope>NUCLEOTIDE SEQUENCE [LARGE SCALE GENOMIC DNA]</scope>
    <source>
        <strain evidence="1 2">JP610</strain>
    </source>
</reference>
<gene>
    <name evidence="1" type="ORF">SARC_14518</name>
</gene>
<dbReference type="RefSeq" id="XP_014146823.1">
    <property type="nucleotide sequence ID" value="XM_014291348.1"/>
</dbReference>
<feature type="non-terminal residue" evidence="1">
    <location>
        <position position="71"/>
    </location>
</feature>
<dbReference type="AlphaFoldDB" id="A0A0L0F8N0"/>
<organism evidence="1 2">
    <name type="scientific">Sphaeroforma arctica JP610</name>
    <dbReference type="NCBI Taxonomy" id="667725"/>
    <lineage>
        <taxon>Eukaryota</taxon>
        <taxon>Ichthyosporea</taxon>
        <taxon>Ichthyophonida</taxon>
        <taxon>Sphaeroforma</taxon>
    </lineage>
</organism>
<dbReference type="Proteomes" id="UP000054560">
    <property type="component" value="Unassembled WGS sequence"/>
</dbReference>